<evidence type="ECO:0000256" key="1">
    <source>
        <dbReference type="SAM" id="MobiDB-lite"/>
    </source>
</evidence>
<dbReference type="EMBL" id="BAABME010008070">
    <property type="protein sequence ID" value="GAA0172323.1"/>
    <property type="molecule type" value="Genomic_DNA"/>
</dbReference>
<proteinExistence type="predicted"/>
<accession>A0AAV3RBP7</accession>
<sequence>MMVKNEVVPGDPDSPEDATEKEKPKAFPDVNVRAISNFPSHVFFDLVQASFKTFPSQRRVIWFFNVDGREKIPVNPMNRGALRTSPEEVRKNFVDLIKSCKRELVNSHRDLPVTTTTIQLMVLVSLTFHQAVNLKVNQPQLLMKQTGGVVALFEGKRSGWRGRMWKSSEESKESACHLEEEVSCDLLWFGVMVGEVVFIRILKGVKEVNGCIPEGFRVWKGTNPGVIKWSIKISKNVLVLILVVVVDMFKVVEEGTFSAMATMVD</sequence>
<comment type="caution">
    <text evidence="2">The sequence shown here is derived from an EMBL/GenBank/DDBJ whole genome shotgun (WGS) entry which is preliminary data.</text>
</comment>
<organism evidence="2 3">
    <name type="scientific">Lithospermum erythrorhizon</name>
    <name type="common">Purple gromwell</name>
    <name type="synonym">Lithospermum officinale var. erythrorhizon</name>
    <dbReference type="NCBI Taxonomy" id="34254"/>
    <lineage>
        <taxon>Eukaryota</taxon>
        <taxon>Viridiplantae</taxon>
        <taxon>Streptophyta</taxon>
        <taxon>Embryophyta</taxon>
        <taxon>Tracheophyta</taxon>
        <taxon>Spermatophyta</taxon>
        <taxon>Magnoliopsida</taxon>
        <taxon>eudicotyledons</taxon>
        <taxon>Gunneridae</taxon>
        <taxon>Pentapetalae</taxon>
        <taxon>asterids</taxon>
        <taxon>lamiids</taxon>
        <taxon>Boraginales</taxon>
        <taxon>Boraginaceae</taxon>
        <taxon>Boraginoideae</taxon>
        <taxon>Lithospermeae</taxon>
        <taxon>Lithospermum</taxon>
    </lineage>
</organism>
<name>A0AAV3RBP7_LITER</name>
<dbReference type="AlphaFoldDB" id="A0AAV3RBP7"/>
<protein>
    <submittedName>
        <fullName evidence="2">Uncharacterized protein</fullName>
    </submittedName>
</protein>
<dbReference type="Proteomes" id="UP001454036">
    <property type="component" value="Unassembled WGS sequence"/>
</dbReference>
<keyword evidence="3" id="KW-1185">Reference proteome</keyword>
<feature type="region of interest" description="Disordered" evidence="1">
    <location>
        <begin position="1"/>
        <end position="25"/>
    </location>
</feature>
<gene>
    <name evidence="2" type="ORF">LIER_26171</name>
</gene>
<reference evidence="2 3" key="1">
    <citation type="submission" date="2024-01" db="EMBL/GenBank/DDBJ databases">
        <title>The complete chloroplast genome sequence of Lithospermum erythrorhizon: insights into the phylogenetic relationship among Boraginaceae species and the maternal lineages of purple gromwells.</title>
        <authorList>
            <person name="Okada T."/>
            <person name="Watanabe K."/>
        </authorList>
    </citation>
    <scope>NUCLEOTIDE SEQUENCE [LARGE SCALE GENOMIC DNA]</scope>
</reference>
<evidence type="ECO:0000313" key="2">
    <source>
        <dbReference type="EMBL" id="GAA0172323.1"/>
    </source>
</evidence>
<evidence type="ECO:0000313" key="3">
    <source>
        <dbReference type="Proteomes" id="UP001454036"/>
    </source>
</evidence>